<dbReference type="Gene3D" id="3.30.70.330">
    <property type="match status" value="1"/>
</dbReference>
<dbReference type="CDD" id="cd12246">
    <property type="entry name" value="RRM1_U1A_like"/>
    <property type="match status" value="1"/>
</dbReference>
<feature type="region of interest" description="Disordered" evidence="6">
    <location>
        <begin position="110"/>
        <end position="183"/>
    </location>
</feature>
<dbReference type="PANTHER" id="PTHR48039:SF5">
    <property type="entry name" value="RNA-BINDING PROTEIN 28"/>
    <property type="match status" value="1"/>
</dbReference>
<evidence type="ECO:0000256" key="7">
    <source>
        <dbReference type="SAM" id="Phobius"/>
    </source>
</evidence>
<organism evidence="9 10">
    <name type="scientific">Zopfia rhizophila CBS 207.26</name>
    <dbReference type="NCBI Taxonomy" id="1314779"/>
    <lineage>
        <taxon>Eukaryota</taxon>
        <taxon>Fungi</taxon>
        <taxon>Dikarya</taxon>
        <taxon>Ascomycota</taxon>
        <taxon>Pezizomycotina</taxon>
        <taxon>Dothideomycetes</taxon>
        <taxon>Dothideomycetes incertae sedis</taxon>
        <taxon>Zopfiaceae</taxon>
        <taxon>Zopfia</taxon>
    </lineage>
</organism>
<keyword evidence="3 5" id="KW-0694">RNA-binding</keyword>
<evidence type="ECO:0000256" key="3">
    <source>
        <dbReference type="ARBA" id="ARBA00022884"/>
    </source>
</evidence>
<dbReference type="SUPFAM" id="SSF54928">
    <property type="entry name" value="RNA-binding domain, RBD"/>
    <property type="match status" value="1"/>
</dbReference>
<dbReference type="Pfam" id="PF00076">
    <property type="entry name" value="RRM_1"/>
    <property type="match status" value="1"/>
</dbReference>
<dbReference type="Proteomes" id="UP000800200">
    <property type="component" value="Unassembled WGS sequence"/>
</dbReference>
<proteinExistence type="predicted"/>
<feature type="compositionally biased region" description="Acidic residues" evidence="6">
    <location>
        <begin position="160"/>
        <end position="183"/>
    </location>
</feature>
<evidence type="ECO:0000256" key="6">
    <source>
        <dbReference type="SAM" id="MobiDB-lite"/>
    </source>
</evidence>
<dbReference type="SMART" id="SM00360">
    <property type="entry name" value="RRM"/>
    <property type="match status" value="1"/>
</dbReference>
<feature type="domain" description="RRM" evidence="8">
    <location>
        <begin position="19"/>
        <end position="98"/>
    </location>
</feature>
<dbReference type="AlphaFoldDB" id="A0A6A6E2B6"/>
<protein>
    <submittedName>
        <fullName evidence="9">RNA-binding domain-containing protein</fullName>
    </submittedName>
</protein>
<feature type="transmembrane region" description="Helical" evidence="7">
    <location>
        <begin position="39"/>
        <end position="55"/>
    </location>
</feature>
<gene>
    <name evidence="9" type="ORF">K469DRAFT_726993</name>
</gene>
<dbReference type="InterPro" id="IPR012677">
    <property type="entry name" value="Nucleotide-bd_a/b_plait_sf"/>
</dbReference>
<evidence type="ECO:0000313" key="9">
    <source>
        <dbReference type="EMBL" id="KAF2185145.1"/>
    </source>
</evidence>
<evidence type="ECO:0000259" key="8">
    <source>
        <dbReference type="PROSITE" id="PS50102"/>
    </source>
</evidence>
<dbReference type="GO" id="GO:0003729">
    <property type="term" value="F:mRNA binding"/>
    <property type="evidence" value="ECO:0007669"/>
    <property type="project" value="TreeGrafter"/>
</dbReference>
<reference evidence="9" key="1">
    <citation type="journal article" date="2020" name="Stud. Mycol.">
        <title>101 Dothideomycetes genomes: a test case for predicting lifestyles and emergence of pathogens.</title>
        <authorList>
            <person name="Haridas S."/>
            <person name="Albert R."/>
            <person name="Binder M."/>
            <person name="Bloem J."/>
            <person name="Labutti K."/>
            <person name="Salamov A."/>
            <person name="Andreopoulos B."/>
            <person name="Baker S."/>
            <person name="Barry K."/>
            <person name="Bills G."/>
            <person name="Bluhm B."/>
            <person name="Cannon C."/>
            <person name="Castanera R."/>
            <person name="Culley D."/>
            <person name="Daum C."/>
            <person name="Ezra D."/>
            <person name="Gonzalez J."/>
            <person name="Henrissat B."/>
            <person name="Kuo A."/>
            <person name="Liang C."/>
            <person name="Lipzen A."/>
            <person name="Lutzoni F."/>
            <person name="Magnuson J."/>
            <person name="Mondo S."/>
            <person name="Nolan M."/>
            <person name="Ohm R."/>
            <person name="Pangilinan J."/>
            <person name="Park H.-J."/>
            <person name="Ramirez L."/>
            <person name="Alfaro M."/>
            <person name="Sun H."/>
            <person name="Tritt A."/>
            <person name="Yoshinaga Y."/>
            <person name="Zwiers L.-H."/>
            <person name="Turgeon B."/>
            <person name="Goodwin S."/>
            <person name="Spatafora J."/>
            <person name="Crous P."/>
            <person name="Grigoriev I."/>
        </authorList>
    </citation>
    <scope>NUCLEOTIDE SEQUENCE</scope>
    <source>
        <strain evidence="9">CBS 207.26</strain>
    </source>
</reference>
<evidence type="ECO:0000313" key="10">
    <source>
        <dbReference type="Proteomes" id="UP000800200"/>
    </source>
</evidence>
<keyword evidence="7" id="KW-1133">Transmembrane helix</keyword>
<evidence type="ECO:0000256" key="1">
    <source>
        <dbReference type="ARBA" id="ARBA00004123"/>
    </source>
</evidence>
<dbReference type="InterPro" id="IPR051945">
    <property type="entry name" value="RRM_MRD1_RNA_proc_ribogen"/>
</dbReference>
<evidence type="ECO:0000256" key="5">
    <source>
        <dbReference type="PROSITE-ProRule" id="PRU00176"/>
    </source>
</evidence>
<dbReference type="GO" id="GO:0005730">
    <property type="term" value="C:nucleolus"/>
    <property type="evidence" value="ECO:0007669"/>
    <property type="project" value="TreeGrafter"/>
</dbReference>
<evidence type="ECO:0000256" key="4">
    <source>
        <dbReference type="ARBA" id="ARBA00023242"/>
    </source>
</evidence>
<evidence type="ECO:0000256" key="2">
    <source>
        <dbReference type="ARBA" id="ARBA00022737"/>
    </source>
</evidence>
<dbReference type="InterPro" id="IPR035979">
    <property type="entry name" value="RBD_domain_sf"/>
</dbReference>
<keyword evidence="4" id="KW-0539">Nucleus</keyword>
<keyword evidence="7" id="KW-0812">Transmembrane</keyword>
<dbReference type="EMBL" id="ML994635">
    <property type="protein sequence ID" value="KAF2185145.1"/>
    <property type="molecule type" value="Genomic_DNA"/>
</dbReference>
<name>A0A6A6E2B6_9PEZI</name>
<keyword evidence="2" id="KW-0677">Repeat</keyword>
<accession>A0A6A6E2B6</accession>
<dbReference type="PROSITE" id="PS50102">
    <property type="entry name" value="RRM"/>
    <property type="match status" value="1"/>
</dbReference>
<sequence>MASNAKEALSKVKAYPPNRTLYCKNLPDKLKKDDLKRNLYMLFATYGVVLDIVALKTPKMRGQAHIVFRDIDSSTQALRALQGFDFFGKEMQLAYAKGKSDTIAKLDGTYKLPTKDQPEPSAEMTSVQQAVFGGGPSKSAAKPTQGQQDGQKGVKRGREEESDEDVAMDEDDDDAAMDVSDSE</sequence>
<comment type="subcellular location">
    <subcellularLocation>
        <location evidence="1">Nucleus</location>
    </subcellularLocation>
</comment>
<keyword evidence="7" id="KW-0472">Membrane</keyword>
<dbReference type="InterPro" id="IPR000504">
    <property type="entry name" value="RRM_dom"/>
</dbReference>
<dbReference type="OrthoDB" id="277802at2759"/>
<keyword evidence="10" id="KW-1185">Reference proteome</keyword>
<dbReference type="FunFam" id="3.30.70.330:FF:000572">
    <property type="entry name" value="U1 small nuclear ribonucleoprotein A"/>
    <property type="match status" value="1"/>
</dbReference>
<dbReference type="PANTHER" id="PTHR48039">
    <property type="entry name" value="RNA-BINDING MOTIF PROTEIN 14B"/>
    <property type="match status" value="1"/>
</dbReference>